<evidence type="ECO:0000313" key="1">
    <source>
        <dbReference type="EMBL" id="PSR77582.1"/>
    </source>
</evidence>
<dbReference type="PANTHER" id="PTHR42052">
    <property type="entry name" value="ABM DOMAIN-CONTAINING PROTEIN"/>
    <property type="match status" value="1"/>
</dbReference>
<keyword evidence="2" id="KW-1185">Reference proteome</keyword>
<dbReference type="InterPro" id="IPR011008">
    <property type="entry name" value="Dimeric_a/b-barrel"/>
</dbReference>
<sequence length="186" mass="20758">MPITEFLSIRLLPPHTVSSLFVVTFLGKVSRLQAARSGYPVLYFQDTSSPDILYLVSGWESKHAHEAWIVGEQNQELMKEMQGAGEVKELMHLEIDFSAIPKDAERMSREVLVEHGKADLKGLGGESNLNIMTDTNCIWESTAKSLEKEGTYRLRVYSMQEVSGKDVGHSSTKDSDGVLNMVAFHP</sequence>
<dbReference type="EMBL" id="MLYV02000787">
    <property type="protein sequence ID" value="PSR77582.1"/>
    <property type="molecule type" value="Genomic_DNA"/>
</dbReference>
<dbReference type="Proteomes" id="UP000186601">
    <property type="component" value="Unassembled WGS sequence"/>
</dbReference>
<comment type="caution">
    <text evidence="1">The sequence shown here is derived from an EMBL/GenBank/DDBJ whole genome shotgun (WGS) entry which is preliminary data.</text>
</comment>
<proteinExistence type="predicted"/>
<evidence type="ECO:0008006" key="3">
    <source>
        <dbReference type="Google" id="ProtNLM"/>
    </source>
</evidence>
<dbReference type="PANTHER" id="PTHR42052:SF1">
    <property type="entry name" value="ABM DOMAIN-CONTAINING PROTEIN"/>
    <property type="match status" value="1"/>
</dbReference>
<protein>
    <recommendedName>
        <fullName evidence="3">ABM domain-containing protein</fullName>
    </recommendedName>
</protein>
<gene>
    <name evidence="1" type="ORF">PHLCEN_2v7772</name>
</gene>
<dbReference type="OrthoDB" id="3542212at2759"/>
<organism evidence="1 2">
    <name type="scientific">Hermanssonia centrifuga</name>
    <dbReference type="NCBI Taxonomy" id="98765"/>
    <lineage>
        <taxon>Eukaryota</taxon>
        <taxon>Fungi</taxon>
        <taxon>Dikarya</taxon>
        <taxon>Basidiomycota</taxon>
        <taxon>Agaricomycotina</taxon>
        <taxon>Agaricomycetes</taxon>
        <taxon>Polyporales</taxon>
        <taxon>Meruliaceae</taxon>
        <taxon>Hermanssonia</taxon>
    </lineage>
</organism>
<dbReference type="SUPFAM" id="SSF54909">
    <property type="entry name" value="Dimeric alpha+beta barrel"/>
    <property type="match status" value="1"/>
</dbReference>
<accession>A0A2R6NVG6</accession>
<reference evidence="1 2" key="1">
    <citation type="submission" date="2018-02" db="EMBL/GenBank/DDBJ databases">
        <title>Genome sequence of the basidiomycete white-rot fungus Phlebia centrifuga.</title>
        <authorList>
            <person name="Granchi Z."/>
            <person name="Peng M."/>
            <person name="de Vries R.P."/>
            <person name="Hilden K."/>
            <person name="Makela M.R."/>
            <person name="Grigoriev I."/>
            <person name="Riley R."/>
        </authorList>
    </citation>
    <scope>NUCLEOTIDE SEQUENCE [LARGE SCALE GENOMIC DNA]</scope>
    <source>
        <strain evidence="1 2">FBCC195</strain>
    </source>
</reference>
<name>A0A2R6NVG6_9APHY</name>
<evidence type="ECO:0000313" key="2">
    <source>
        <dbReference type="Proteomes" id="UP000186601"/>
    </source>
</evidence>
<dbReference type="AlphaFoldDB" id="A0A2R6NVG6"/>